<keyword evidence="3" id="KW-0472">Membrane</keyword>
<dbReference type="InterPro" id="IPR001138">
    <property type="entry name" value="Zn2Cys6_DnaBD"/>
</dbReference>
<keyword evidence="3" id="KW-1133">Transmembrane helix</keyword>
<feature type="transmembrane region" description="Helical" evidence="3">
    <location>
        <begin position="651"/>
        <end position="676"/>
    </location>
</feature>
<dbReference type="PROSITE" id="PS00463">
    <property type="entry name" value="ZN2_CY6_FUNGAL_1"/>
    <property type="match status" value="1"/>
</dbReference>
<dbReference type="STRING" id="45354.A0A1L0BX10"/>
<evidence type="ECO:0000313" key="5">
    <source>
        <dbReference type="EMBL" id="SGZ55881.1"/>
    </source>
</evidence>
<comment type="subcellular location">
    <subcellularLocation>
        <location evidence="1">Nucleus</location>
    </subcellularLocation>
</comment>
<feature type="domain" description="Zn(2)-C6 fungal-type" evidence="4">
    <location>
        <begin position="16"/>
        <end position="47"/>
    </location>
</feature>
<dbReference type="SMART" id="SM00066">
    <property type="entry name" value="GAL4"/>
    <property type="match status" value="1"/>
</dbReference>
<dbReference type="PROSITE" id="PS50048">
    <property type="entry name" value="ZN2_CY6_FUNGAL_2"/>
    <property type="match status" value="1"/>
</dbReference>
<dbReference type="CDD" id="cd12148">
    <property type="entry name" value="fungal_TF_MHR"/>
    <property type="match status" value="1"/>
</dbReference>
<sequence>MTTESHVRKRKRPTIVCQRCRVKKSKCDKAQPCLNCVKAKCPETCVYESELKREVSPPKLSSVPLDWNESIEKHLKSHESANRLQMFSPSSSVFMTTPTRSVIVESNDWLIGVNPVVRSTDMLNMHMDLMAMNSASGSSPDSSYSQIKFKCVKDSTRTISQMEISQQEPGARLFWNFNESKKKLKLLTIQNFLDNRLRVQLQEETRMTFGHKYIDLYTYGLGNIYSNSIIRKQFADYGASIGVSFLHDFEFMEGDSFNTALMRLLPLRPALLAYVDRFFQKIYPLFPVLDEKWLLTHIQRLLVYSSDGSALLDVCITSKDDLLILAILLFALRMAYLSFLTNVRILNESILDMPREWGLTLRQSEISLNCVDVAIRLLNSGRYHKKTLLVNFQAHLLRAVTQIYALENETTFNIQDPDCNIGQLVHMATTLNLDRDPDYVEDNLPTDEASKNLRRKLWYVLVRMDYIISYTFLSPRCILASHYNTKLPDFSPLGMNIVNAKVEEETVQLMMYLHEIICGGSELLDICVDMRNPHRAIDVICKLNDFEILIDERLGRTQMYFDGSAPNNYSTYALTVLQMQTQVLLKLFLANVYYFLHLYYCYQGVLELDNYFFRKLLLIAFNEMNHFCPELMFSTTLIADPTFNLIMTPVILIYLHVIAILGVGFVLRIHCTMFILERDQKNELGLRVVRDMGNRIETFLSRKLKLCKLLSERYFYGWKCSKANGFGYNIIYDNRTYSGDLEGLAKAKLSWSDRHQMDILDLIPEEVPIQMSDVGDVRQHCYYSVRSLNDSDLKGLDLYKTIQTDNFWITFNSISERDSYAAALAKGKELHPSAPEIVPGVGSVVNYELSIPPLGVGTPRTELPVPALEKEFPELVGPASNDMFDINFFSTDWSIDQFFPPMN</sequence>
<keyword evidence="3" id="KW-0812">Transmembrane</keyword>
<dbReference type="GO" id="GO:0000981">
    <property type="term" value="F:DNA-binding transcription factor activity, RNA polymerase II-specific"/>
    <property type="evidence" value="ECO:0007669"/>
    <property type="project" value="InterPro"/>
</dbReference>
<dbReference type="GO" id="GO:0008270">
    <property type="term" value="F:zinc ion binding"/>
    <property type="evidence" value="ECO:0007669"/>
    <property type="project" value="InterPro"/>
</dbReference>
<feature type="transmembrane region" description="Helical" evidence="3">
    <location>
        <begin position="322"/>
        <end position="343"/>
    </location>
</feature>
<dbReference type="GO" id="GO:0005634">
    <property type="term" value="C:nucleus"/>
    <property type="evidence" value="ECO:0007669"/>
    <property type="project" value="UniProtKB-SubCell"/>
</dbReference>
<dbReference type="Pfam" id="PF00172">
    <property type="entry name" value="Zn_clus"/>
    <property type="match status" value="1"/>
</dbReference>
<proteinExistence type="predicted"/>
<dbReference type="Gene3D" id="4.10.240.10">
    <property type="entry name" value="Zn(2)-C6 fungal-type DNA-binding domain"/>
    <property type="match status" value="1"/>
</dbReference>
<evidence type="ECO:0000256" key="1">
    <source>
        <dbReference type="ARBA" id="ARBA00004123"/>
    </source>
</evidence>
<evidence type="ECO:0000256" key="2">
    <source>
        <dbReference type="ARBA" id="ARBA00023242"/>
    </source>
</evidence>
<dbReference type="OrthoDB" id="4159781at2759"/>
<dbReference type="InterPro" id="IPR036864">
    <property type="entry name" value="Zn2-C6_fun-type_DNA-bd_sf"/>
</dbReference>
<reference evidence="5 6" key="1">
    <citation type="submission" date="2016-10" db="EMBL/GenBank/DDBJ databases">
        <authorList>
            <person name="de Groot N.N."/>
        </authorList>
    </citation>
    <scope>NUCLEOTIDE SEQUENCE [LARGE SCALE GENOMIC DNA]</scope>
    <source>
        <strain evidence="5 6">CBS 141442</strain>
    </source>
</reference>
<organism evidence="5 6">
    <name type="scientific">Sungouiella intermedia</name>
    <dbReference type="NCBI Taxonomy" id="45354"/>
    <lineage>
        <taxon>Eukaryota</taxon>
        <taxon>Fungi</taxon>
        <taxon>Dikarya</taxon>
        <taxon>Ascomycota</taxon>
        <taxon>Saccharomycotina</taxon>
        <taxon>Pichiomycetes</taxon>
        <taxon>Metschnikowiaceae</taxon>
        <taxon>Sungouiella</taxon>
    </lineage>
</organism>
<dbReference type="AlphaFoldDB" id="A0A1L0BX10"/>
<protein>
    <submittedName>
        <fullName evidence="5">CIC11C00000000340</fullName>
    </submittedName>
</protein>
<evidence type="ECO:0000259" key="4">
    <source>
        <dbReference type="PROSITE" id="PS50048"/>
    </source>
</evidence>
<gene>
    <name evidence="5" type="ORF">SAMEA4029010_CIC11G00000000340</name>
</gene>
<evidence type="ECO:0000313" key="6">
    <source>
        <dbReference type="Proteomes" id="UP000182334"/>
    </source>
</evidence>
<dbReference type="GO" id="GO:0003677">
    <property type="term" value="F:DNA binding"/>
    <property type="evidence" value="ECO:0007669"/>
    <property type="project" value="InterPro"/>
</dbReference>
<dbReference type="InterPro" id="IPR050613">
    <property type="entry name" value="Sec_Metabolite_Reg"/>
</dbReference>
<keyword evidence="6" id="KW-1185">Reference proteome</keyword>
<name>A0A1L0BX10_9ASCO</name>
<feature type="transmembrane region" description="Helical" evidence="3">
    <location>
        <begin position="583"/>
        <end position="600"/>
    </location>
</feature>
<dbReference type="SUPFAM" id="SSF57701">
    <property type="entry name" value="Zn2/Cys6 DNA-binding domain"/>
    <property type="match status" value="1"/>
</dbReference>
<dbReference type="PANTHER" id="PTHR31001">
    <property type="entry name" value="UNCHARACTERIZED TRANSCRIPTIONAL REGULATORY PROTEIN"/>
    <property type="match status" value="1"/>
</dbReference>
<evidence type="ECO:0000256" key="3">
    <source>
        <dbReference type="SAM" id="Phobius"/>
    </source>
</evidence>
<keyword evidence="2" id="KW-0539">Nucleus</keyword>
<accession>A0A1L0BX10</accession>
<dbReference type="GO" id="GO:0006351">
    <property type="term" value="P:DNA-templated transcription"/>
    <property type="evidence" value="ECO:0007669"/>
    <property type="project" value="InterPro"/>
</dbReference>
<dbReference type="EMBL" id="LT635760">
    <property type="protein sequence ID" value="SGZ55881.1"/>
    <property type="molecule type" value="Genomic_DNA"/>
</dbReference>
<dbReference type="CDD" id="cd00067">
    <property type="entry name" value="GAL4"/>
    <property type="match status" value="1"/>
</dbReference>
<dbReference type="Proteomes" id="UP000182334">
    <property type="component" value="Chromosome V"/>
</dbReference>